<dbReference type="AlphaFoldDB" id="A0A1J0ADU8"/>
<dbReference type="KEGG" id="glt:GlitD10_1761"/>
<name>A0A1J0ADU8_9CYAN</name>
<dbReference type="Proteomes" id="UP000180235">
    <property type="component" value="Chromosome"/>
</dbReference>
<reference evidence="1 2" key="1">
    <citation type="submission" date="2016-10" db="EMBL/GenBank/DDBJ databases">
        <title>Description of Gloeomargarita lithophora gen. nov., sp. nov., a thylakoid-bearing basal-branching cyanobacterium with intracellular carbonates, and proposal for Gloeomargaritales ord. nov.</title>
        <authorList>
            <person name="Moreira D."/>
            <person name="Tavera R."/>
            <person name="Benzerara K."/>
            <person name="Skouri-Panet F."/>
            <person name="Couradeau E."/>
            <person name="Gerard E."/>
            <person name="Loussert C."/>
            <person name="Novelo E."/>
            <person name="Zivanovic Y."/>
            <person name="Lopez-Garcia P."/>
        </authorList>
    </citation>
    <scope>NUCLEOTIDE SEQUENCE [LARGE SCALE GENOMIC DNA]</scope>
    <source>
        <strain evidence="1 2">D10</strain>
    </source>
</reference>
<dbReference type="Pfam" id="PF11103">
    <property type="entry name" value="DUF2887"/>
    <property type="match status" value="1"/>
</dbReference>
<evidence type="ECO:0000313" key="1">
    <source>
        <dbReference type="EMBL" id="APB34087.1"/>
    </source>
</evidence>
<proteinExistence type="predicted"/>
<accession>A0A1J0ADU8</accession>
<dbReference type="EMBL" id="CP017675">
    <property type="protein sequence ID" value="APB34087.1"/>
    <property type="molecule type" value="Genomic_DNA"/>
</dbReference>
<sequence>MKTDNLFYKLFQIEPSLVFDLMGLPVPNVAYQFQSLELKEFSLRLDGLFVPDSPDSKLPLILIEAQMQPDERLYTRIQNELSTYIHQYQPPNPVVVLVIYPERTTERPIANLSNYLAYWGVHRIYLAEIPAQKSLGGDLLRLMVLPPAQVVAVGQDLLRRIRQDGAPDDYVEWVVETLVRRFPQSARSKIMEMLGLVELKQTRFYQEVYGEGKVEGKVEGKAEGQREERREIARNLLKANFSPEQVAQLTRLPLAEVQELNSSQPGVAGARIPAVGGVDDHE</sequence>
<dbReference type="STRING" id="1188229.GlitD10_1761"/>
<gene>
    <name evidence="1" type="ORF">GlitD10_1761</name>
</gene>
<keyword evidence="2" id="KW-1185">Reference proteome</keyword>
<dbReference type="InterPro" id="IPR022573">
    <property type="entry name" value="DUF2887"/>
</dbReference>
<evidence type="ECO:0008006" key="3">
    <source>
        <dbReference type="Google" id="ProtNLM"/>
    </source>
</evidence>
<dbReference type="PANTHER" id="PTHR35586:SF2">
    <property type="entry name" value="SLL1542 PROTEIN"/>
    <property type="match status" value="1"/>
</dbReference>
<dbReference type="PANTHER" id="PTHR35586">
    <property type="entry name" value="SLL1691 PROTEIN"/>
    <property type="match status" value="1"/>
</dbReference>
<dbReference type="InterPro" id="IPR010106">
    <property type="entry name" value="RpnA"/>
</dbReference>
<evidence type="ECO:0000313" key="2">
    <source>
        <dbReference type="Proteomes" id="UP000180235"/>
    </source>
</evidence>
<dbReference type="NCBIfam" id="TIGR01784">
    <property type="entry name" value="T_den_put_tspse"/>
    <property type="match status" value="1"/>
</dbReference>
<dbReference type="OrthoDB" id="468313at2"/>
<protein>
    <recommendedName>
        <fullName evidence="3">Transposase (putative) YhgA-like domain-containing protein</fullName>
    </recommendedName>
</protein>
<dbReference type="RefSeq" id="WP_071454582.1">
    <property type="nucleotide sequence ID" value="NZ_CP017675.1"/>
</dbReference>
<organism evidence="1 2">
    <name type="scientific">Gloeomargarita lithophora Alchichica-D10</name>
    <dbReference type="NCBI Taxonomy" id="1188229"/>
    <lineage>
        <taxon>Bacteria</taxon>
        <taxon>Bacillati</taxon>
        <taxon>Cyanobacteriota</taxon>
        <taxon>Cyanophyceae</taxon>
        <taxon>Gloeomargaritales</taxon>
        <taxon>Gloeomargaritaceae</taxon>
        <taxon>Gloeomargarita</taxon>
    </lineage>
</organism>